<evidence type="ECO:0000256" key="1">
    <source>
        <dbReference type="ARBA" id="ARBA00022491"/>
    </source>
</evidence>
<evidence type="ECO:0000256" key="3">
    <source>
        <dbReference type="ARBA" id="ARBA00023125"/>
    </source>
</evidence>
<dbReference type="EMBL" id="VXLC01000021">
    <property type="protein sequence ID" value="KAA8884342.1"/>
    <property type="molecule type" value="Genomic_DNA"/>
</dbReference>
<dbReference type="AlphaFoldDB" id="A0A5N0E4I5"/>
<evidence type="ECO:0000313" key="8">
    <source>
        <dbReference type="EMBL" id="KAA8884342.1"/>
    </source>
</evidence>
<dbReference type="Gene3D" id="1.10.10.60">
    <property type="entry name" value="Homeodomain-like"/>
    <property type="match status" value="1"/>
</dbReference>
<accession>A0A5N0E4I5</accession>
<dbReference type="InterPro" id="IPR009057">
    <property type="entry name" value="Homeodomain-like_sf"/>
</dbReference>
<dbReference type="PANTHER" id="PTHR11019:SF199">
    <property type="entry name" value="HTH-TYPE TRANSCRIPTIONAL REGULATOR NIMR"/>
    <property type="match status" value="1"/>
</dbReference>
<dbReference type="PROSITE" id="PS01124">
    <property type="entry name" value="HTH_ARAC_FAMILY_2"/>
    <property type="match status" value="1"/>
</dbReference>
<evidence type="ECO:0000256" key="6">
    <source>
        <dbReference type="ARBA" id="ARBA00079449"/>
    </source>
</evidence>
<sequence length="255" mass="27826">MNTDNSPDLTAGEGLPLPVVIRTQVERSTRLAYHEHPHHLTVWATSATVTVRTDSRDWLVPPTHGLWIPATTPHAVDVLHAGDACTVAIDACCPIAWDEPTGVLISPLIRELITYLHSHPDPHHTRTHIETVLLDLIEPTTSTSVHVPLPTDPRLRTIADLLIAHPADQRDLAAWGHEVGAGVRTLTRLFAGETGMTFARWRTQVRIRAALTHLARGSSVGATARAVGYRKPGAFSDAFHRVTGQSPSIYLANRG</sequence>
<keyword evidence="4" id="KW-0804">Transcription</keyword>
<feature type="domain" description="HTH araC/xylS-type" evidence="7">
    <location>
        <begin position="156"/>
        <end position="253"/>
    </location>
</feature>
<evidence type="ECO:0000313" key="9">
    <source>
        <dbReference type="Proteomes" id="UP000323876"/>
    </source>
</evidence>
<comment type="caution">
    <text evidence="8">The sequence shown here is derived from an EMBL/GenBank/DDBJ whole genome shotgun (WGS) entry which is preliminary data.</text>
</comment>
<dbReference type="GO" id="GO:0043565">
    <property type="term" value="F:sequence-specific DNA binding"/>
    <property type="evidence" value="ECO:0007669"/>
    <property type="project" value="InterPro"/>
</dbReference>
<dbReference type="SUPFAM" id="SSF46689">
    <property type="entry name" value="Homeodomain-like"/>
    <property type="match status" value="2"/>
</dbReference>
<reference evidence="8 9" key="1">
    <citation type="submission" date="2019-09" db="EMBL/GenBank/DDBJ databases">
        <authorList>
            <person name="Wang X."/>
        </authorList>
    </citation>
    <scope>NUCLEOTIDE SEQUENCE [LARGE SCALE GENOMIC DNA]</scope>
    <source>
        <strain evidence="8 9">CICC 11023</strain>
    </source>
</reference>
<keyword evidence="9" id="KW-1185">Reference proteome</keyword>
<keyword evidence="2" id="KW-0805">Transcription regulation</keyword>
<dbReference type="SMART" id="SM00342">
    <property type="entry name" value="HTH_ARAC"/>
    <property type="match status" value="1"/>
</dbReference>
<dbReference type="PANTHER" id="PTHR11019">
    <property type="entry name" value="HTH-TYPE TRANSCRIPTIONAL REGULATOR NIMR"/>
    <property type="match status" value="1"/>
</dbReference>
<evidence type="ECO:0000256" key="5">
    <source>
        <dbReference type="ARBA" id="ARBA00074140"/>
    </source>
</evidence>
<dbReference type="InterPro" id="IPR011051">
    <property type="entry name" value="RmlC_Cupin_sf"/>
</dbReference>
<dbReference type="RefSeq" id="WP_150406321.1">
    <property type="nucleotide sequence ID" value="NZ_VXLC01000021.1"/>
</dbReference>
<organism evidence="8 9">
    <name type="scientific">Nocardia colli</name>
    <dbReference type="NCBI Taxonomy" id="2545717"/>
    <lineage>
        <taxon>Bacteria</taxon>
        <taxon>Bacillati</taxon>
        <taxon>Actinomycetota</taxon>
        <taxon>Actinomycetes</taxon>
        <taxon>Mycobacteriales</taxon>
        <taxon>Nocardiaceae</taxon>
        <taxon>Nocardia</taxon>
    </lineage>
</organism>
<dbReference type="Proteomes" id="UP000323876">
    <property type="component" value="Unassembled WGS sequence"/>
</dbReference>
<keyword evidence="3" id="KW-0238">DNA-binding</keyword>
<name>A0A5N0E4I5_9NOCA</name>
<dbReference type="Pfam" id="PF12833">
    <property type="entry name" value="HTH_18"/>
    <property type="match status" value="1"/>
</dbReference>
<dbReference type="FunFam" id="1.10.10.60:FF:000132">
    <property type="entry name" value="AraC family transcriptional regulator"/>
    <property type="match status" value="1"/>
</dbReference>
<dbReference type="OrthoDB" id="2039152at2"/>
<evidence type="ECO:0000259" key="7">
    <source>
        <dbReference type="PROSITE" id="PS01124"/>
    </source>
</evidence>
<dbReference type="SUPFAM" id="SSF51182">
    <property type="entry name" value="RmlC-like cupins"/>
    <property type="match status" value="1"/>
</dbReference>
<keyword evidence="1" id="KW-0678">Repressor</keyword>
<protein>
    <recommendedName>
        <fullName evidence="5">HTH-type transcriptional regulator RipA</fullName>
    </recommendedName>
    <alternativeName>
        <fullName evidence="6">Repressor of iron proteins A</fullName>
    </alternativeName>
</protein>
<gene>
    <name evidence="8" type="ORF">F3087_34575</name>
</gene>
<dbReference type="InterPro" id="IPR018060">
    <property type="entry name" value="HTH_AraC"/>
</dbReference>
<evidence type="ECO:0000256" key="4">
    <source>
        <dbReference type="ARBA" id="ARBA00023163"/>
    </source>
</evidence>
<proteinExistence type="predicted"/>
<dbReference type="GO" id="GO:0003700">
    <property type="term" value="F:DNA-binding transcription factor activity"/>
    <property type="evidence" value="ECO:0007669"/>
    <property type="project" value="InterPro"/>
</dbReference>
<evidence type="ECO:0000256" key="2">
    <source>
        <dbReference type="ARBA" id="ARBA00023015"/>
    </source>
</evidence>